<evidence type="ECO:0000313" key="1">
    <source>
        <dbReference type="EMBL" id="KAK9039358.1"/>
    </source>
</evidence>
<dbReference type="Proteomes" id="UP001396334">
    <property type="component" value="Unassembled WGS sequence"/>
</dbReference>
<sequence length="80" mass="8819">MPLRKKSRGGAVIQDSQGTLIDVIGRVDSHEAFKLFSTGYLENLTKIPKDTVNALNPGTVNSRESNFRRFTVNTIVLPTS</sequence>
<gene>
    <name evidence="1" type="ORF">V6N11_014561</name>
</gene>
<reference evidence="1 2" key="1">
    <citation type="journal article" date="2024" name="G3 (Bethesda)">
        <title>Genome assembly of Hibiscus sabdariffa L. provides insights into metabolisms of medicinal natural products.</title>
        <authorList>
            <person name="Kim T."/>
        </authorList>
    </citation>
    <scope>NUCLEOTIDE SEQUENCE [LARGE SCALE GENOMIC DNA]</scope>
    <source>
        <strain evidence="1">TK-2024</strain>
        <tissue evidence="1">Old leaves</tissue>
    </source>
</reference>
<proteinExistence type="predicted"/>
<comment type="caution">
    <text evidence="1">The sequence shown here is derived from an EMBL/GenBank/DDBJ whole genome shotgun (WGS) entry which is preliminary data.</text>
</comment>
<name>A0ABR2TPE9_9ROSI</name>
<accession>A0ABR2TPE9</accession>
<organism evidence="1 2">
    <name type="scientific">Hibiscus sabdariffa</name>
    <name type="common">roselle</name>
    <dbReference type="NCBI Taxonomy" id="183260"/>
    <lineage>
        <taxon>Eukaryota</taxon>
        <taxon>Viridiplantae</taxon>
        <taxon>Streptophyta</taxon>
        <taxon>Embryophyta</taxon>
        <taxon>Tracheophyta</taxon>
        <taxon>Spermatophyta</taxon>
        <taxon>Magnoliopsida</taxon>
        <taxon>eudicotyledons</taxon>
        <taxon>Gunneridae</taxon>
        <taxon>Pentapetalae</taxon>
        <taxon>rosids</taxon>
        <taxon>malvids</taxon>
        <taxon>Malvales</taxon>
        <taxon>Malvaceae</taxon>
        <taxon>Malvoideae</taxon>
        <taxon>Hibiscus</taxon>
    </lineage>
</organism>
<dbReference type="EMBL" id="JBBPBN010000004">
    <property type="protein sequence ID" value="KAK9039358.1"/>
    <property type="molecule type" value="Genomic_DNA"/>
</dbReference>
<protein>
    <submittedName>
        <fullName evidence="1">Uncharacterized protein</fullName>
    </submittedName>
</protein>
<keyword evidence="2" id="KW-1185">Reference proteome</keyword>
<evidence type="ECO:0000313" key="2">
    <source>
        <dbReference type="Proteomes" id="UP001396334"/>
    </source>
</evidence>